<evidence type="ECO:0000313" key="4">
    <source>
        <dbReference type="EMBL" id="THG15548.1"/>
    </source>
</evidence>
<protein>
    <recommendedName>
        <fullName evidence="3">Disease resistance R13L4/SHOC-2-like LRR domain-containing protein</fullName>
    </recommendedName>
</protein>
<dbReference type="PANTHER" id="PTHR47186">
    <property type="entry name" value="LEUCINE-RICH REPEAT-CONTAINING PROTEIN 57"/>
    <property type="match status" value="1"/>
</dbReference>
<keyword evidence="5" id="KW-1185">Reference proteome</keyword>
<organism evidence="4 5">
    <name type="scientific">Camellia sinensis var. sinensis</name>
    <name type="common">China tea</name>
    <dbReference type="NCBI Taxonomy" id="542762"/>
    <lineage>
        <taxon>Eukaryota</taxon>
        <taxon>Viridiplantae</taxon>
        <taxon>Streptophyta</taxon>
        <taxon>Embryophyta</taxon>
        <taxon>Tracheophyta</taxon>
        <taxon>Spermatophyta</taxon>
        <taxon>Magnoliopsida</taxon>
        <taxon>eudicotyledons</taxon>
        <taxon>Gunneridae</taxon>
        <taxon>Pentapetalae</taxon>
        <taxon>asterids</taxon>
        <taxon>Ericales</taxon>
        <taxon>Theaceae</taxon>
        <taxon>Camellia</taxon>
    </lineage>
</organism>
<dbReference type="SUPFAM" id="SSF52058">
    <property type="entry name" value="L domain-like"/>
    <property type="match status" value="1"/>
</dbReference>
<dbReference type="Proteomes" id="UP000306102">
    <property type="component" value="Unassembled WGS sequence"/>
</dbReference>
<keyword evidence="1" id="KW-0677">Repeat</keyword>
<evidence type="ECO:0000256" key="1">
    <source>
        <dbReference type="ARBA" id="ARBA00022737"/>
    </source>
</evidence>
<feature type="domain" description="Disease resistance R13L4/SHOC-2-like LRR" evidence="3">
    <location>
        <begin position="476"/>
        <end position="639"/>
    </location>
</feature>
<gene>
    <name evidence="4" type="ORF">TEA_024742</name>
</gene>
<name>A0A4S4EGG9_CAMSN</name>
<sequence length="710" mass="81460">MGSCISQPNPLNNHHHKATTATNNNDDYQVGDPDLTNMIDRDLNFMKETTTEIQKFVDHMNVQINQACEKFEELKTRGGSDTNELDQLKMSVKKLKSQIPSKLKIHYDDDSKPHRKSWFDESINSSSSNYQVDVNKSGYLPSLSKGPKFDHTPALADIHLSFLFSLRNCPEMATIKKSCIPQPNPLNNHHHKATTATNNNDDYQAADPDLTNMIGRDLNFMKKTTTEIQKFVDHMNVQINQACEKFEELKTRGGSDTNELDQLKMSVKKLKSQIPSKLKIHYDDDSKPHRKSWFDESINSSSSNYQVDVNKSGYLPSLSKGPKFDHTPALADIHLSFLFSLRNCPEMATIKKRFMIYLWIGEGLLPPIKSMDQNTEEIVLGKKAEDFVNEILDELTAKGFIEPIYKNCGLVVESYRMPPAIRCFLTTGPFKLIQGFAMRFRSIVNIDAAIIDGRQESLFRWCNYLTVVYLGRWQNLPLRNFFIKELPQFISKLTNLKILDLKACHNLEVVPKWIGLLKNLTHLDISECYLFDHMPKGLGALSNLQVLKRFIIGDSKDKKSCTTNDLTKLSMPRKLSISTSMKEFPTDQQLHHLQRLKFLEKLKISWSGCILRDTPSWLWSSNLKNLKKLYTRGGLLCNLDKIRATTVAMLQLKYLSNLEMPWIDIMMLFSNLIYLEKVECPGLNSFPCDQNGVWMRKDNGINEKCGERSY</sequence>
<evidence type="ECO:0000313" key="5">
    <source>
        <dbReference type="Proteomes" id="UP000306102"/>
    </source>
</evidence>
<dbReference type="InterPro" id="IPR055414">
    <property type="entry name" value="LRR_R13L4/SHOC2-like"/>
</dbReference>
<dbReference type="InterPro" id="IPR032675">
    <property type="entry name" value="LRR_dom_sf"/>
</dbReference>
<accession>A0A4S4EGG9</accession>
<dbReference type="Gene3D" id="3.80.10.10">
    <property type="entry name" value="Ribonuclease Inhibitor"/>
    <property type="match status" value="1"/>
</dbReference>
<proteinExistence type="predicted"/>
<evidence type="ECO:0000256" key="2">
    <source>
        <dbReference type="SAM" id="MobiDB-lite"/>
    </source>
</evidence>
<dbReference type="AlphaFoldDB" id="A0A4S4EGG9"/>
<feature type="region of interest" description="Disordered" evidence="2">
    <location>
        <begin position="1"/>
        <end position="33"/>
    </location>
</feature>
<dbReference type="PANTHER" id="PTHR47186:SF54">
    <property type="entry name" value="DISEASE RESISTANCE RPP13-LIKE PROTEIN 4"/>
    <property type="match status" value="1"/>
</dbReference>
<dbReference type="Pfam" id="PF23598">
    <property type="entry name" value="LRR_14"/>
    <property type="match status" value="1"/>
</dbReference>
<dbReference type="STRING" id="542762.A0A4S4EGG9"/>
<evidence type="ECO:0000259" key="3">
    <source>
        <dbReference type="Pfam" id="PF23598"/>
    </source>
</evidence>
<comment type="caution">
    <text evidence="4">The sequence shown here is derived from an EMBL/GenBank/DDBJ whole genome shotgun (WGS) entry which is preliminary data.</text>
</comment>
<dbReference type="EMBL" id="SDRB02004655">
    <property type="protein sequence ID" value="THG15548.1"/>
    <property type="molecule type" value="Genomic_DNA"/>
</dbReference>
<feature type="compositionally biased region" description="Polar residues" evidence="2">
    <location>
        <begin position="1"/>
        <end position="12"/>
    </location>
</feature>
<reference evidence="4 5" key="1">
    <citation type="journal article" date="2018" name="Proc. Natl. Acad. Sci. U.S.A.">
        <title>Draft genome sequence of Camellia sinensis var. sinensis provides insights into the evolution of the tea genome and tea quality.</title>
        <authorList>
            <person name="Wei C."/>
            <person name="Yang H."/>
            <person name="Wang S."/>
            <person name="Zhao J."/>
            <person name="Liu C."/>
            <person name="Gao L."/>
            <person name="Xia E."/>
            <person name="Lu Y."/>
            <person name="Tai Y."/>
            <person name="She G."/>
            <person name="Sun J."/>
            <person name="Cao H."/>
            <person name="Tong W."/>
            <person name="Gao Q."/>
            <person name="Li Y."/>
            <person name="Deng W."/>
            <person name="Jiang X."/>
            <person name="Wang W."/>
            <person name="Chen Q."/>
            <person name="Zhang S."/>
            <person name="Li H."/>
            <person name="Wu J."/>
            <person name="Wang P."/>
            <person name="Li P."/>
            <person name="Shi C."/>
            <person name="Zheng F."/>
            <person name="Jian J."/>
            <person name="Huang B."/>
            <person name="Shan D."/>
            <person name="Shi M."/>
            <person name="Fang C."/>
            <person name="Yue Y."/>
            <person name="Li F."/>
            <person name="Li D."/>
            <person name="Wei S."/>
            <person name="Han B."/>
            <person name="Jiang C."/>
            <person name="Yin Y."/>
            <person name="Xia T."/>
            <person name="Zhang Z."/>
            <person name="Bennetzen J.L."/>
            <person name="Zhao S."/>
            <person name="Wan X."/>
        </authorList>
    </citation>
    <scope>NUCLEOTIDE SEQUENCE [LARGE SCALE GENOMIC DNA]</scope>
    <source>
        <strain evidence="5">cv. Shuchazao</strain>
        <tissue evidence="4">Leaf</tissue>
    </source>
</reference>